<dbReference type="AlphaFoldDB" id="A0A2A7UZG0"/>
<dbReference type="NCBIfam" id="NF008758">
    <property type="entry name" value="PRK11789.1"/>
    <property type="match status" value="1"/>
</dbReference>
<dbReference type="SUPFAM" id="SSF55846">
    <property type="entry name" value="N-acetylmuramoyl-L-alanine amidase-like"/>
    <property type="match status" value="1"/>
</dbReference>
<evidence type="ECO:0000256" key="12">
    <source>
        <dbReference type="ARBA" id="ARBA00042615"/>
    </source>
</evidence>
<dbReference type="Proteomes" id="UP000220246">
    <property type="component" value="Unassembled WGS sequence"/>
</dbReference>
<dbReference type="GO" id="GO:0046872">
    <property type="term" value="F:metal ion binding"/>
    <property type="evidence" value="ECO:0007669"/>
    <property type="project" value="UniProtKB-KW"/>
</dbReference>
<dbReference type="InterPro" id="IPR002502">
    <property type="entry name" value="Amidase_domain"/>
</dbReference>
<keyword evidence="7" id="KW-0479">Metal-binding</keyword>
<dbReference type="GO" id="GO:0008745">
    <property type="term" value="F:N-acetylmuramoyl-L-alanine amidase activity"/>
    <property type="evidence" value="ECO:0007669"/>
    <property type="project" value="UniProtKB-EC"/>
</dbReference>
<evidence type="ECO:0000256" key="8">
    <source>
        <dbReference type="ARBA" id="ARBA00022801"/>
    </source>
</evidence>
<sequence length="193" mass="21699">MDFDPPEWRDGWLSGVRHLPSPNFGPRPAQAQIDLLVVHSISLPPGQFGTGCVQQLFTNQLDWDAHPYFQGIRGLEVSSHFFIERTGQIWQFVSADARAWHAGQSSWRGRGNCNDDSIGIELEGLEGLGFEDAQYTSLLQLSEAIGQHYPLQHIAGHEHIAPGRKQDPGPGFDWPRLQHPLQARHPDWQFPPA</sequence>
<dbReference type="GO" id="GO:0009253">
    <property type="term" value="P:peptidoglycan catabolic process"/>
    <property type="evidence" value="ECO:0007669"/>
    <property type="project" value="InterPro"/>
</dbReference>
<dbReference type="GO" id="GO:0009254">
    <property type="term" value="P:peptidoglycan turnover"/>
    <property type="evidence" value="ECO:0007669"/>
    <property type="project" value="TreeGrafter"/>
</dbReference>
<dbReference type="GO" id="GO:0071555">
    <property type="term" value="P:cell wall organization"/>
    <property type="evidence" value="ECO:0007669"/>
    <property type="project" value="UniProtKB-KW"/>
</dbReference>
<dbReference type="Gene3D" id="3.40.80.10">
    <property type="entry name" value="Peptidoglycan recognition protein-like"/>
    <property type="match status" value="1"/>
</dbReference>
<comment type="catalytic activity">
    <reaction evidence="1">
        <text>Hydrolyzes the link between N-acetylmuramoyl residues and L-amino acid residues in certain cell-wall glycopeptides.</text>
        <dbReference type="EC" id="3.5.1.28"/>
    </reaction>
</comment>
<evidence type="ECO:0000256" key="9">
    <source>
        <dbReference type="ARBA" id="ARBA00022833"/>
    </source>
</evidence>
<evidence type="ECO:0000256" key="11">
    <source>
        <dbReference type="ARBA" id="ARBA00039257"/>
    </source>
</evidence>
<dbReference type="GO" id="GO:0005737">
    <property type="term" value="C:cytoplasm"/>
    <property type="evidence" value="ECO:0007669"/>
    <property type="project" value="UniProtKB-SubCell"/>
</dbReference>
<keyword evidence="15" id="KW-1185">Reference proteome</keyword>
<evidence type="ECO:0000256" key="10">
    <source>
        <dbReference type="ARBA" id="ARBA00023316"/>
    </source>
</evidence>
<feature type="domain" description="N-acetylmuramoyl-L-alanine amidase" evidence="13">
    <location>
        <begin position="21"/>
        <end position="169"/>
    </location>
</feature>
<dbReference type="SMART" id="SM00644">
    <property type="entry name" value="Ami_2"/>
    <property type="match status" value="1"/>
</dbReference>
<dbReference type="Pfam" id="PF01510">
    <property type="entry name" value="Amidase_2"/>
    <property type="match status" value="1"/>
</dbReference>
<dbReference type="InterPro" id="IPR051206">
    <property type="entry name" value="NAMLAA_amidase_2"/>
</dbReference>
<evidence type="ECO:0000313" key="15">
    <source>
        <dbReference type="Proteomes" id="UP000220246"/>
    </source>
</evidence>
<evidence type="ECO:0000256" key="3">
    <source>
        <dbReference type="ARBA" id="ARBA00004496"/>
    </source>
</evidence>
<dbReference type="EMBL" id="PDEA01000001">
    <property type="protein sequence ID" value="PEH90648.1"/>
    <property type="molecule type" value="Genomic_DNA"/>
</dbReference>
<dbReference type="GeneID" id="80803002"/>
<evidence type="ECO:0000259" key="13">
    <source>
        <dbReference type="SMART" id="SM00644"/>
    </source>
</evidence>
<proteinExistence type="inferred from homology"/>
<evidence type="ECO:0000256" key="4">
    <source>
        <dbReference type="ARBA" id="ARBA00007553"/>
    </source>
</evidence>
<keyword evidence="9" id="KW-0862">Zinc</keyword>
<dbReference type="PANTHER" id="PTHR30417">
    <property type="entry name" value="N-ACETYLMURAMOYL-L-ALANINE AMIDASE AMID"/>
    <property type="match status" value="1"/>
</dbReference>
<name>A0A2A7UZG0_COMTR</name>
<reference evidence="15" key="1">
    <citation type="submission" date="2017-09" db="EMBL/GenBank/DDBJ databases">
        <title>FDA dAtabase for Regulatory Grade micrObial Sequences (FDA-ARGOS): Supporting development and validation of Infectious Disease Dx tests.</title>
        <authorList>
            <person name="Minogue T."/>
            <person name="Wolcott M."/>
            <person name="Wasieloski L."/>
            <person name="Aguilar W."/>
            <person name="Moore D."/>
            <person name="Tallon L."/>
            <person name="Sadzewicz L."/>
            <person name="Ott S."/>
            <person name="Zhao X."/>
            <person name="Nagaraj S."/>
            <person name="Vavikolanu K."/>
            <person name="Aluvathingal J."/>
            <person name="Nadendla S."/>
            <person name="Sichtig H."/>
        </authorList>
    </citation>
    <scope>NUCLEOTIDE SEQUENCE [LARGE SCALE GENOMIC DNA]</scope>
    <source>
        <strain evidence="15">FDAARGOS_394</strain>
    </source>
</reference>
<comment type="subcellular location">
    <subcellularLocation>
        <location evidence="3">Cytoplasm</location>
    </subcellularLocation>
</comment>
<evidence type="ECO:0000256" key="5">
    <source>
        <dbReference type="ARBA" id="ARBA00011901"/>
    </source>
</evidence>
<keyword evidence="10" id="KW-0961">Cell wall biogenesis/degradation</keyword>
<organism evidence="14 15">
    <name type="scientific">Comamonas terrigena</name>
    <dbReference type="NCBI Taxonomy" id="32013"/>
    <lineage>
        <taxon>Bacteria</taxon>
        <taxon>Pseudomonadati</taxon>
        <taxon>Pseudomonadota</taxon>
        <taxon>Betaproteobacteria</taxon>
        <taxon>Burkholderiales</taxon>
        <taxon>Comamonadaceae</taxon>
        <taxon>Comamonas</taxon>
    </lineage>
</organism>
<comment type="caution">
    <text evidence="14">The sequence shown here is derived from an EMBL/GenBank/DDBJ whole genome shotgun (WGS) entry which is preliminary data.</text>
</comment>
<dbReference type="OrthoDB" id="9794842at2"/>
<evidence type="ECO:0000256" key="2">
    <source>
        <dbReference type="ARBA" id="ARBA00001947"/>
    </source>
</evidence>
<evidence type="ECO:0000256" key="1">
    <source>
        <dbReference type="ARBA" id="ARBA00001561"/>
    </source>
</evidence>
<dbReference type="CDD" id="cd06583">
    <property type="entry name" value="PGRP"/>
    <property type="match status" value="1"/>
</dbReference>
<dbReference type="STRING" id="1219032.GCA_001515545_02196"/>
<dbReference type="InterPro" id="IPR036505">
    <property type="entry name" value="Amidase/PGRP_sf"/>
</dbReference>
<accession>A0A2A7UZG0</accession>
<evidence type="ECO:0000313" key="14">
    <source>
        <dbReference type="EMBL" id="PEH90648.1"/>
    </source>
</evidence>
<dbReference type="RefSeq" id="WP_066537594.1">
    <property type="nucleotide sequence ID" value="NZ_PDEA01000001.1"/>
</dbReference>
<comment type="cofactor">
    <cofactor evidence="2">
        <name>Zn(2+)</name>
        <dbReference type="ChEBI" id="CHEBI:29105"/>
    </cofactor>
</comment>
<evidence type="ECO:0000256" key="6">
    <source>
        <dbReference type="ARBA" id="ARBA00022490"/>
    </source>
</evidence>
<comment type="similarity">
    <text evidence="4">Belongs to the N-acetylmuramoyl-L-alanine amidase 2 family.</text>
</comment>
<protein>
    <recommendedName>
        <fullName evidence="11">1,6-anhydro-N-acetylmuramyl-L-alanine amidase AmpD</fullName>
        <ecNumber evidence="5">3.5.1.28</ecNumber>
    </recommendedName>
    <alternativeName>
        <fullName evidence="12">N-acetylmuramoyl-L-alanine amidase</fullName>
    </alternativeName>
</protein>
<gene>
    <name evidence="14" type="ORF">CRM82_20425</name>
</gene>
<evidence type="ECO:0000256" key="7">
    <source>
        <dbReference type="ARBA" id="ARBA00022723"/>
    </source>
</evidence>
<dbReference type="PANTHER" id="PTHR30417:SF4">
    <property type="entry name" value="1,6-ANHYDRO-N-ACETYLMURAMYL-L-ALANINE AMIDASE AMPD"/>
    <property type="match status" value="1"/>
</dbReference>
<keyword evidence="8" id="KW-0378">Hydrolase</keyword>
<dbReference type="EC" id="3.5.1.28" evidence="5"/>
<keyword evidence="6" id="KW-0963">Cytoplasm</keyword>